<organism evidence="1 2">
    <name type="scientific">Camellia lanceoleosa</name>
    <dbReference type="NCBI Taxonomy" id="1840588"/>
    <lineage>
        <taxon>Eukaryota</taxon>
        <taxon>Viridiplantae</taxon>
        <taxon>Streptophyta</taxon>
        <taxon>Embryophyta</taxon>
        <taxon>Tracheophyta</taxon>
        <taxon>Spermatophyta</taxon>
        <taxon>Magnoliopsida</taxon>
        <taxon>eudicotyledons</taxon>
        <taxon>Gunneridae</taxon>
        <taxon>Pentapetalae</taxon>
        <taxon>asterids</taxon>
        <taxon>Ericales</taxon>
        <taxon>Theaceae</taxon>
        <taxon>Camellia</taxon>
    </lineage>
</organism>
<comment type="caution">
    <text evidence="1">The sequence shown here is derived from an EMBL/GenBank/DDBJ whole genome shotgun (WGS) entry which is preliminary data.</text>
</comment>
<sequence>MILSEVEDVHSSNGAVNQEPVAGCVAGNEADDMAKEVEEEADDLANSDTVVVETQCGLEPTDKAVQVNTVAVEPESGVGNILGFEARVDRSLLVMSDGGVKGDNVDQRVDEHLFTPGFIKSVSGASVHRSGIHLEVNLGHIHGPISPNGLTEEGVGTSISHTTKSHWAGTRQEGLLVQSKKAKRKGKMKGAGPGEAKPNTGDVGYRQLARLYGQKGKHPSSKSIPKCAVFRAAAAAWSLSASTKSGSSKGRHILSEAQANLQLGKVLGIHYNGKDSEVLEKLVELESIDRGRRKEREIA</sequence>
<accession>A0ACC0GIB0</accession>
<evidence type="ECO:0000313" key="1">
    <source>
        <dbReference type="EMBL" id="KAI7999156.1"/>
    </source>
</evidence>
<proteinExistence type="predicted"/>
<dbReference type="Proteomes" id="UP001060215">
    <property type="component" value="Chromosome 10"/>
</dbReference>
<evidence type="ECO:0000313" key="2">
    <source>
        <dbReference type="Proteomes" id="UP001060215"/>
    </source>
</evidence>
<dbReference type="EMBL" id="CM045767">
    <property type="protein sequence ID" value="KAI7999156.1"/>
    <property type="molecule type" value="Genomic_DNA"/>
</dbReference>
<keyword evidence="2" id="KW-1185">Reference proteome</keyword>
<gene>
    <name evidence="1" type="ORF">LOK49_LG10G01264</name>
</gene>
<name>A0ACC0GIB0_9ERIC</name>
<protein>
    <submittedName>
        <fullName evidence="1">Uncharacterized protein</fullName>
    </submittedName>
</protein>
<reference evidence="1 2" key="1">
    <citation type="journal article" date="2022" name="Plant J.">
        <title>Chromosome-level genome of Camellia lanceoleosa provides a valuable resource for understanding genome evolution and self-incompatibility.</title>
        <authorList>
            <person name="Gong W."/>
            <person name="Xiao S."/>
            <person name="Wang L."/>
            <person name="Liao Z."/>
            <person name="Chang Y."/>
            <person name="Mo W."/>
            <person name="Hu G."/>
            <person name="Li W."/>
            <person name="Zhao G."/>
            <person name="Zhu H."/>
            <person name="Hu X."/>
            <person name="Ji K."/>
            <person name="Xiang X."/>
            <person name="Song Q."/>
            <person name="Yuan D."/>
            <person name="Jin S."/>
            <person name="Zhang L."/>
        </authorList>
    </citation>
    <scope>NUCLEOTIDE SEQUENCE [LARGE SCALE GENOMIC DNA]</scope>
    <source>
        <strain evidence="1">SQ_2022a</strain>
    </source>
</reference>